<feature type="compositionally biased region" description="Polar residues" evidence="1">
    <location>
        <begin position="256"/>
        <end position="267"/>
    </location>
</feature>
<feature type="compositionally biased region" description="Basic and acidic residues" evidence="1">
    <location>
        <begin position="171"/>
        <end position="188"/>
    </location>
</feature>
<dbReference type="CDD" id="cd00176">
    <property type="entry name" value="SPEC"/>
    <property type="match status" value="1"/>
</dbReference>
<feature type="region of interest" description="Disordered" evidence="1">
    <location>
        <begin position="223"/>
        <end position="267"/>
    </location>
</feature>
<feature type="non-terminal residue" evidence="2">
    <location>
        <position position="705"/>
    </location>
</feature>
<reference evidence="2 3" key="1">
    <citation type="submission" date="2022-05" db="EMBL/GenBank/DDBJ databases">
        <authorList>
            <consortium name="Genoscope - CEA"/>
            <person name="William W."/>
        </authorList>
    </citation>
    <scope>NUCLEOTIDE SEQUENCE [LARGE SCALE GENOMIC DNA]</scope>
</reference>
<feature type="region of interest" description="Disordered" evidence="1">
    <location>
        <begin position="145"/>
        <end position="189"/>
    </location>
</feature>
<name>A0ABN8NYV1_9CNID</name>
<evidence type="ECO:0000313" key="2">
    <source>
        <dbReference type="EMBL" id="CAH3126451.1"/>
    </source>
</evidence>
<feature type="region of interest" description="Disordered" evidence="1">
    <location>
        <begin position="98"/>
        <end position="117"/>
    </location>
</feature>
<feature type="region of interest" description="Disordered" evidence="1">
    <location>
        <begin position="1"/>
        <end position="25"/>
    </location>
</feature>
<proteinExistence type="predicted"/>
<dbReference type="Proteomes" id="UP001159405">
    <property type="component" value="Unassembled WGS sequence"/>
</dbReference>
<dbReference type="Gene3D" id="1.20.58.60">
    <property type="match status" value="2"/>
</dbReference>
<evidence type="ECO:0000256" key="1">
    <source>
        <dbReference type="SAM" id="MobiDB-lite"/>
    </source>
</evidence>
<organism evidence="2 3">
    <name type="scientific">Porites lobata</name>
    <dbReference type="NCBI Taxonomy" id="104759"/>
    <lineage>
        <taxon>Eukaryota</taxon>
        <taxon>Metazoa</taxon>
        <taxon>Cnidaria</taxon>
        <taxon>Anthozoa</taxon>
        <taxon>Hexacorallia</taxon>
        <taxon>Scleractinia</taxon>
        <taxon>Fungiina</taxon>
        <taxon>Poritidae</taxon>
        <taxon>Porites</taxon>
    </lineage>
</organism>
<feature type="non-terminal residue" evidence="2">
    <location>
        <position position="1"/>
    </location>
</feature>
<dbReference type="SUPFAM" id="SSF46966">
    <property type="entry name" value="Spectrin repeat"/>
    <property type="match status" value="2"/>
</dbReference>
<evidence type="ECO:0008006" key="4">
    <source>
        <dbReference type="Google" id="ProtNLM"/>
    </source>
</evidence>
<keyword evidence="3" id="KW-1185">Reference proteome</keyword>
<dbReference type="InterPro" id="IPR002017">
    <property type="entry name" value="Spectrin_repeat"/>
</dbReference>
<sequence length="705" mass="82242">DPKEDFLKLKSLSGEESGRDTLTQTRRIIRNSGGQTLQSSAENLQTVMEKTDGRDKDILDKQGVETDFKYREELLKDAPTPSNNIKGSQQTLFLREDKNKQKAKITVHTTEDSMTTNKERTPILHSSAENFQTVMKTTDGRNNDILHNKEVETDAKDREETLKDTPISRNSIKESEQTLFPREDENKQKAKITVHTIEEAMTTNEDVQRTSLSGTRDVRLISAERFSSGKGTAREAQPANHDSSYSLTDKDGSPGTGVSPSIDHSTSARSNELVDYLKKKFDTVDQSLSDLECSVKHSAKNFMDLKSTKNALDEYKEVLNHFTSVESDTYHVLDEGRQLIKDARFDRAHGEYFHDRIEVTAIRIRTIKEDINREHQRLFDLYLILLRQHLERMNDWLLPAESRISLDDVIEPTYKRVQQQVWEHQVFQEELSNYSMANVILDMDLEHPALDENTRDWVKVLSERWAAVWNWAEEWKEKLNQALIVWQNLREEEAALLSWLASKEQTFELIGETDITNEEQVTMHLNLFETMEKEMESRQEERLDSLRETGEKLIKDAEYHDATAKGIRDQVNDLCTCWKDITESIKERKAMLLESQNKVKRMGILMKEVRAWLDEAEKFIKLASLQEDPQKETEIQEKIEIECKEREKNQPKVDEVKRLEDLLSSEIDKKSNYYLKRVTKPFYKRWNDASMALNRYRNEDYPFVK</sequence>
<feature type="compositionally biased region" description="Basic and acidic residues" evidence="1">
    <location>
        <begin position="145"/>
        <end position="163"/>
    </location>
</feature>
<dbReference type="EMBL" id="CALNXK010000042">
    <property type="protein sequence ID" value="CAH3126451.1"/>
    <property type="molecule type" value="Genomic_DNA"/>
</dbReference>
<protein>
    <recommendedName>
        <fullName evidence="4">Dystrophin</fullName>
    </recommendedName>
</protein>
<dbReference type="Pfam" id="PF00435">
    <property type="entry name" value="Spectrin"/>
    <property type="match status" value="1"/>
</dbReference>
<comment type="caution">
    <text evidence="2">The sequence shown here is derived from an EMBL/GenBank/DDBJ whole genome shotgun (WGS) entry which is preliminary data.</text>
</comment>
<dbReference type="SMART" id="SM00150">
    <property type="entry name" value="SPEC"/>
    <property type="match status" value="2"/>
</dbReference>
<evidence type="ECO:0000313" key="3">
    <source>
        <dbReference type="Proteomes" id="UP001159405"/>
    </source>
</evidence>
<gene>
    <name evidence="2" type="ORF">PLOB_00032428</name>
</gene>
<dbReference type="InterPro" id="IPR018159">
    <property type="entry name" value="Spectrin/alpha-actinin"/>
</dbReference>
<accession>A0ABN8NYV1</accession>